<organism evidence="1">
    <name type="scientific">marine sediment metagenome</name>
    <dbReference type="NCBI Taxonomy" id="412755"/>
    <lineage>
        <taxon>unclassified sequences</taxon>
        <taxon>metagenomes</taxon>
        <taxon>ecological metagenomes</taxon>
    </lineage>
</organism>
<dbReference type="AlphaFoldDB" id="A0A0F9IKW5"/>
<proteinExistence type="predicted"/>
<protein>
    <submittedName>
        <fullName evidence="1">Uncharacterized protein</fullName>
    </submittedName>
</protein>
<accession>A0A0F9IKW5</accession>
<dbReference type="EMBL" id="LAZR01013765">
    <property type="protein sequence ID" value="KKM20439.1"/>
    <property type="molecule type" value="Genomic_DNA"/>
</dbReference>
<sequence>MPKRIERRLNFRELVRRADKSYPHPDDTKEYHEWMEAHHILDNHCALPMAKLILKAVNTLEVLTKTGNTQSVKIASGTLGEIKKELEG</sequence>
<reference evidence="1" key="1">
    <citation type="journal article" date="2015" name="Nature">
        <title>Complex archaea that bridge the gap between prokaryotes and eukaryotes.</title>
        <authorList>
            <person name="Spang A."/>
            <person name="Saw J.H."/>
            <person name="Jorgensen S.L."/>
            <person name="Zaremba-Niedzwiedzka K."/>
            <person name="Martijn J."/>
            <person name="Lind A.E."/>
            <person name="van Eijk R."/>
            <person name="Schleper C."/>
            <person name="Guy L."/>
            <person name="Ettema T.J."/>
        </authorList>
    </citation>
    <scope>NUCLEOTIDE SEQUENCE</scope>
</reference>
<gene>
    <name evidence="1" type="ORF">LCGC14_1645390</name>
</gene>
<evidence type="ECO:0000313" key="1">
    <source>
        <dbReference type="EMBL" id="KKM20439.1"/>
    </source>
</evidence>
<comment type="caution">
    <text evidence="1">The sequence shown here is derived from an EMBL/GenBank/DDBJ whole genome shotgun (WGS) entry which is preliminary data.</text>
</comment>
<name>A0A0F9IKW5_9ZZZZ</name>